<dbReference type="InterPro" id="IPR050090">
    <property type="entry name" value="Tyrosine_recombinase_XerCD"/>
</dbReference>
<evidence type="ECO:0000313" key="7">
    <source>
        <dbReference type="EMBL" id="MFC5712044.1"/>
    </source>
</evidence>
<evidence type="ECO:0000259" key="5">
    <source>
        <dbReference type="PROSITE" id="PS51898"/>
    </source>
</evidence>
<evidence type="ECO:0000256" key="2">
    <source>
        <dbReference type="ARBA" id="ARBA00023125"/>
    </source>
</evidence>
<keyword evidence="3" id="KW-0233">DNA recombination</keyword>
<keyword evidence="1" id="KW-0229">DNA integration</keyword>
<dbReference type="PROSITE" id="PS51898">
    <property type="entry name" value="TYR_RECOMBINASE"/>
    <property type="match status" value="1"/>
</dbReference>
<dbReference type="PROSITE" id="PS51900">
    <property type="entry name" value="CB"/>
    <property type="match status" value="1"/>
</dbReference>
<feature type="domain" description="Core-binding (CB)" evidence="6">
    <location>
        <begin position="2"/>
        <end position="89"/>
    </location>
</feature>
<dbReference type="PANTHER" id="PTHR30349">
    <property type="entry name" value="PHAGE INTEGRASE-RELATED"/>
    <property type="match status" value="1"/>
</dbReference>
<proteinExistence type="predicted"/>
<dbReference type="EMBL" id="JBHSOZ010000003">
    <property type="protein sequence ID" value="MFC5712044.1"/>
    <property type="molecule type" value="Genomic_DNA"/>
</dbReference>
<dbReference type="SUPFAM" id="SSF56349">
    <property type="entry name" value="DNA breaking-rejoining enzymes"/>
    <property type="match status" value="1"/>
</dbReference>
<evidence type="ECO:0000256" key="1">
    <source>
        <dbReference type="ARBA" id="ARBA00022908"/>
    </source>
</evidence>
<dbReference type="InterPro" id="IPR013762">
    <property type="entry name" value="Integrase-like_cat_sf"/>
</dbReference>
<evidence type="ECO:0000256" key="4">
    <source>
        <dbReference type="PROSITE-ProRule" id="PRU01248"/>
    </source>
</evidence>
<comment type="caution">
    <text evidence="7">The sequence shown here is derived from an EMBL/GenBank/DDBJ whole genome shotgun (WGS) entry which is preliminary data.</text>
</comment>
<dbReference type="CDD" id="cd00397">
    <property type="entry name" value="DNA_BRE_C"/>
    <property type="match status" value="1"/>
</dbReference>
<dbReference type="Pfam" id="PF00589">
    <property type="entry name" value="Phage_integrase"/>
    <property type="match status" value="1"/>
</dbReference>
<evidence type="ECO:0000256" key="3">
    <source>
        <dbReference type="ARBA" id="ARBA00023172"/>
    </source>
</evidence>
<protein>
    <submittedName>
        <fullName evidence="7">Tyrosine-type recombinase/integrase</fullName>
    </submittedName>
</protein>
<dbReference type="InterPro" id="IPR010998">
    <property type="entry name" value="Integrase_recombinase_N"/>
</dbReference>
<keyword evidence="2 4" id="KW-0238">DNA-binding</keyword>
<dbReference type="InterPro" id="IPR004107">
    <property type="entry name" value="Integrase_SAM-like_N"/>
</dbReference>
<dbReference type="InterPro" id="IPR011010">
    <property type="entry name" value="DNA_brk_join_enz"/>
</dbReference>
<organism evidence="7 8">
    <name type="scientific">Thalassorhabdus alkalitolerans</name>
    <dbReference type="NCBI Taxonomy" id="2282697"/>
    <lineage>
        <taxon>Bacteria</taxon>
        <taxon>Bacillati</taxon>
        <taxon>Bacillota</taxon>
        <taxon>Bacilli</taxon>
        <taxon>Bacillales</taxon>
        <taxon>Bacillaceae</taxon>
        <taxon>Thalassorhabdus</taxon>
    </lineage>
</organism>
<dbReference type="Gene3D" id="1.10.443.10">
    <property type="entry name" value="Intergrase catalytic core"/>
    <property type="match status" value="1"/>
</dbReference>
<gene>
    <name evidence="7" type="ORF">ACFPU1_04580</name>
</gene>
<dbReference type="InterPro" id="IPR002104">
    <property type="entry name" value="Integrase_catalytic"/>
</dbReference>
<dbReference type="RefSeq" id="WP_385939069.1">
    <property type="nucleotide sequence ID" value="NZ_JBHSOZ010000003.1"/>
</dbReference>
<dbReference type="Proteomes" id="UP001596142">
    <property type="component" value="Unassembled WGS sequence"/>
</dbReference>
<sequence length="327" mass="37994">MSTLPASAEEFLRFLKSRDKRDSTIKRYKYDLADFNRFVEVTDHEHETNELTLKNIEEYFHFLQTERRYKLRTLKRIQTVLAQYGAYLKSSGRLSSNPMEGFHIEEAVHNELEKEDLISPSEEKQLLDSISSDAGLSVKQQASRPLLAPRNIVLLRLFIKYGLRLQEVAYLRMKDVNLSQKVILVPKDSGNGRKVLLSRKDQALIFQYLRAVPDAVRPKRDNDPLFVAFDFQRQTYRWSYENDSPKMLTEVAIQKMIRQELERAGVRKGLSAQHFRNTYIVNELTKGVPPEAVKEKLGLRTILTLTKYIQYVEQAASSKNNSLTPYS</sequence>
<keyword evidence="8" id="KW-1185">Reference proteome</keyword>
<feature type="domain" description="Tyr recombinase" evidence="5">
    <location>
        <begin position="113"/>
        <end position="321"/>
    </location>
</feature>
<dbReference type="InterPro" id="IPR044068">
    <property type="entry name" value="CB"/>
</dbReference>
<accession>A0ABW0YIA2</accession>
<dbReference type="PANTHER" id="PTHR30349:SF86">
    <property type="entry name" value="INTEGRASE_RECOMBINASE AQ_AA09-RELATED"/>
    <property type="match status" value="1"/>
</dbReference>
<name>A0ABW0YIA2_9BACI</name>
<dbReference type="Gene3D" id="1.10.150.130">
    <property type="match status" value="1"/>
</dbReference>
<evidence type="ECO:0000313" key="8">
    <source>
        <dbReference type="Proteomes" id="UP001596142"/>
    </source>
</evidence>
<evidence type="ECO:0000259" key="6">
    <source>
        <dbReference type="PROSITE" id="PS51900"/>
    </source>
</evidence>
<dbReference type="Pfam" id="PF13495">
    <property type="entry name" value="Phage_int_SAM_4"/>
    <property type="match status" value="1"/>
</dbReference>
<reference evidence="8" key="1">
    <citation type="journal article" date="2019" name="Int. J. Syst. Evol. Microbiol.">
        <title>The Global Catalogue of Microorganisms (GCM) 10K type strain sequencing project: providing services to taxonomists for standard genome sequencing and annotation.</title>
        <authorList>
            <consortium name="The Broad Institute Genomics Platform"/>
            <consortium name="The Broad Institute Genome Sequencing Center for Infectious Disease"/>
            <person name="Wu L."/>
            <person name="Ma J."/>
        </authorList>
    </citation>
    <scope>NUCLEOTIDE SEQUENCE [LARGE SCALE GENOMIC DNA]</scope>
    <source>
        <strain evidence="8">CECT 7184</strain>
    </source>
</reference>